<dbReference type="SUPFAM" id="SSF46689">
    <property type="entry name" value="Homeodomain-like"/>
    <property type="match status" value="2"/>
</dbReference>
<keyword evidence="2" id="KW-0804">Transcription</keyword>
<dbReference type="AlphaFoldDB" id="A0AAJ5BZI4"/>
<evidence type="ECO:0000256" key="1">
    <source>
        <dbReference type="ARBA" id="ARBA00023015"/>
    </source>
</evidence>
<dbReference type="Proteomes" id="UP000215355">
    <property type="component" value="Chromosome 1"/>
</dbReference>
<accession>A0AAJ5BZI4</accession>
<dbReference type="GO" id="GO:0043565">
    <property type="term" value="F:sequence-specific DNA binding"/>
    <property type="evidence" value="ECO:0007669"/>
    <property type="project" value="InterPro"/>
</dbReference>
<dbReference type="Gene3D" id="1.10.10.60">
    <property type="entry name" value="Homeodomain-like"/>
    <property type="match status" value="2"/>
</dbReference>
<gene>
    <name evidence="4" type="primary">btr_3</name>
    <name evidence="4" type="ORF">SAMEA4412673_01197</name>
</gene>
<dbReference type="GO" id="GO:0003700">
    <property type="term" value="F:DNA-binding transcription factor activity"/>
    <property type="evidence" value="ECO:0007669"/>
    <property type="project" value="InterPro"/>
</dbReference>
<sequence>MELIWTNRKGAEEASIVVPDVYDLGSELKELLLGNEELSDGLFRLFHTDGLILIDVHSHLSQRATANLSFKDNVLLIVFHLEGDVRIMDMGSSHDSGLKLQRGEHKFEIFNANNLKIIYEPALMLNSFIVVLSPEFSHRIIPHNYSNQDGLIKAVKEGERISLPLDFAPLSLDMKQIIEKVRNCSRKGSFHRLCLEIKIAELLMLQLEQQASLHSEQLARPAMHDADIEKIEEAKNILEDQYTQPPTIKDLAGMVGLNETKLKTNFKKTFNSTIHAYTQRIRMQKAHELLTQKNLLLKEIAMQVGYQKPSNFTNAYKDFFGIHPGDVARNRKKREY</sequence>
<feature type="domain" description="HTH araC/xylS-type" evidence="3">
    <location>
        <begin position="232"/>
        <end position="330"/>
    </location>
</feature>
<dbReference type="SMART" id="SM00342">
    <property type="entry name" value="HTH_ARAC"/>
    <property type="match status" value="1"/>
</dbReference>
<dbReference type="Pfam" id="PF12833">
    <property type="entry name" value="HTH_18"/>
    <property type="match status" value="1"/>
</dbReference>
<dbReference type="PANTHER" id="PTHR47893">
    <property type="entry name" value="REGULATORY PROTEIN PCHR"/>
    <property type="match status" value="1"/>
</dbReference>
<organism evidence="4 5">
    <name type="scientific">Sphingobacterium mizutaii</name>
    <dbReference type="NCBI Taxonomy" id="1010"/>
    <lineage>
        <taxon>Bacteria</taxon>
        <taxon>Pseudomonadati</taxon>
        <taxon>Bacteroidota</taxon>
        <taxon>Sphingobacteriia</taxon>
        <taxon>Sphingobacteriales</taxon>
        <taxon>Sphingobacteriaceae</taxon>
        <taxon>Sphingobacterium</taxon>
    </lineage>
</organism>
<dbReference type="PANTHER" id="PTHR47893:SF1">
    <property type="entry name" value="REGULATORY PROTEIN PCHR"/>
    <property type="match status" value="1"/>
</dbReference>
<protein>
    <submittedName>
        <fullName evidence="4">Bacillibactin transport regulator</fullName>
    </submittedName>
</protein>
<name>A0AAJ5BZI4_9SPHI</name>
<keyword evidence="1" id="KW-0805">Transcription regulation</keyword>
<dbReference type="EMBL" id="LT906468">
    <property type="protein sequence ID" value="SNV46206.1"/>
    <property type="molecule type" value="Genomic_DNA"/>
</dbReference>
<evidence type="ECO:0000313" key="4">
    <source>
        <dbReference type="EMBL" id="SNV46206.1"/>
    </source>
</evidence>
<proteinExistence type="predicted"/>
<evidence type="ECO:0000256" key="2">
    <source>
        <dbReference type="ARBA" id="ARBA00023163"/>
    </source>
</evidence>
<dbReference type="PROSITE" id="PS01124">
    <property type="entry name" value="HTH_ARAC_FAMILY_2"/>
    <property type="match status" value="1"/>
</dbReference>
<reference evidence="4 5" key="1">
    <citation type="submission" date="2017-06" db="EMBL/GenBank/DDBJ databases">
        <authorList>
            <consortium name="Pathogen Informatics"/>
        </authorList>
    </citation>
    <scope>NUCLEOTIDE SEQUENCE [LARGE SCALE GENOMIC DNA]</scope>
    <source>
        <strain evidence="4 5">NCTC12149</strain>
    </source>
</reference>
<evidence type="ECO:0000313" key="5">
    <source>
        <dbReference type="Proteomes" id="UP000215355"/>
    </source>
</evidence>
<dbReference type="RefSeq" id="WP_093094963.1">
    <property type="nucleotide sequence ID" value="NZ_FNGK01000001.1"/>
</dbReference>
<dbReference type="InterPro" id="IPR009057">
    <property type="entry name" value="Homeodomain-like_sf"/>
</dbReference>
<evidence type="ECO:0000259" key="3">
    <source>
        <dbReference type="PROSITE" id="PS01124"/>
    </source>
</evidence>
<dbReference type="KEGG" id="smiz:4412673_01197"/>
<dbReference type="InterPro" id="IPR018060">
    <property type="entry name" value="HTH_AraC"/>
</dbReference>
<dbReference type="InterPro" id="IPR053142">
    <property type="entry name" value="PchR_regulatory_protein"/>
</dbReference>